<keyword evidence="9 14" id="KW-0949">S-adenosyl-L-methionine</keyword>
<dbReference type="GO" id="GO:0032259">
    <property type="term" value="P:methylation"/>
    <property type="evidence" value="ECO:0007669"/>
    <property type="project" value="UniProtKB-KW"/>
</dbReference>
<evidence type="ECO:0000256" key="11">
    <source>
        <dbReference type="ARBA" id="ARBA00030399"/>
    </source>
</evidence>
<dbReference type="InterPro" id="IPR001678">
    <property type="entry name" value="MeTrfase_RsmB-F_NOP2_dom"/>
</dbReference>
<dbReference type="CDD" id="cd00620">
    <property type="entry name" value="Methyltransferase_Sun"/>
    <property type="match status" value="1"/>
</dbReference>
<dbReference type="PROSITE" id="PS01153">
    <property type="entry name" value="NOL1_NOP2_SUN"/>
    <property type="match status" value="1"/>
</dbReference>
<evidence type="ECO:0000313" key="16">
    <source>
        <dbReference type="EMBL" id="MFC5712199.1"/>
    </source>
</evidence>
<dbReference type="InterPro" id="IPR004573">
    <property type="entry name" value="rRNA_ssu_MeTfrase_B"/>
</dbReference>
<dbReference type="InterPro" id="IPR054728">
    <property type="entry name" value="RsmB-like_ferredoxin"/>
</dbReference>
<evidence type="ECO:0000256" key="9">
    <source>
        <dbReference type="ARBA" id="ARBA00022691"/>
    </source>
</evidence>
<comment type="caution">
    <text evidence="16">The sequence shown here is derived from an EMBL/GenBank/DDBJ whole genome shotgun (WGS) entry which is preliminary data.</text>
</comment>
<dbReference type="PRINTS" id="PR02008">
    <property type="entry name" value="RCMTFAMILY"/>
</dbReference>
<dbReference type="Gene3D" id="1.10.940.10">
    <property type="entry name" value="NusB-like"/>
    <property type="match status" value="1"/>
</dbReference>
<dbReference type="SUPFAM" id="SSF48013">
    <property type="entry name" value="NusB-like"/>
    <property type="match status" value="1"/>
</dbReference>
<feature type="binding site" evidence="14">
    <location>
        <position position="313"/>
    </location>
    <ligand>
        <name>S-adenosyl-L-methionine</name>
        <dbReference type="ChEBI" id="CHEBI:59789"/>
    </ligand>
</feature>
<comment type="subcellular location">
    <subcellularLocation>
        <location evidence="2">Cytoplasm</location>
    </subcellularLocation>
</comment>
<dbReference type="RefSeq" id="WP_385939271.1">
    <property type="nucleotide sequence ID" value="NZ_JBHSOZ010000003.1"/>
</dbReference>
<evidence type="ECO:0000256" key="7">
    <source>
        <dbReference type="ARBA" id="ARBA00022603"/>
    </source>
</evidence>
<name>A0ABW0YPC9_9BACI</name>
<dbReference type="EC" id="2.1.1.176" evidence="4"/>
<gene>
    <name evidence="16" type="primary">rsmB</name>
    <name evidence="16" type="ORF">ACFPU1_05355</name>
</gene>
<evidence type="ECO:0000256" key="12">
    <source>
        <dbReference type="ARBA" id="ARBA00031088"/>
    </source>
</evidence>
<dbReference type="InterPro" id="IPR049560">
    <property type="entry name" value="MeTrfase_RsmB-F_NOP2_cat"/>
</dbReference>
<comment type="catalytic activity">
    <reaction evidence="13">
        <text>cytidine(967) in 16S rRNA + S-adenosyl-L-methionine = 5-methylcytidine(967) in 16S rRNA + S-adenosyl-L-homocysteine + H(+)</text>
        <dbReference type="Rhea" id="RHEA:42748"/>
        <dbReference type="Rhea" id="RHEA-COMP:10219"/>
        <dbReference type="Rhea" id="RHEA-COMP:10220"/>
        <dbReference type="ChEBI" id="CHEBI:15378"/>
        <dbReference type="ChEBI" id="CHEBI:57856"/>
        <dbReference type="ChEBI" id="CHEBI:59789"/>
        <dbReference type="ChEBI" id="CHEBI:74483"/>
        <dbReference type="ChEBI" id="CHEBI:82748"/>
        <dbReference type="EC" id="2.1.1.176"/>
    </reaction>
</comment>
<evidence type="ECO:0000256" key="8">
    <source>
        <dbReference type="ARBA" id="ARBA00022679"/>
    </source>
</evidence>
<dbReference type="NCBIfam" id="TIGR00563">
    <property type="entry name" value="rsmB"/>
    <property type="match status" value="1"/>
</dbReference>
<dbReference type="PANTHER" id="PTHR22807:SF53">
    <property type="entry name" value="RIBOSOMAL RNA SMALL SUBUNIT METHYLTRANSFERASE B-RELATED"/>
    <property type="match status" value="1"/>
</dbReference>
<evidence type="ECO:0000313" key="17">
    <source>
        <dbReference type="Proteomes" id="UP001596142"/>
    </source>
</evidence>
<keyword evidence="5" id="KW-0963">Cytoplasm</keyword>
<dbReference type="NCBIfam" id="NF011494">
    <property type="entry name" value="PRK14902.1"/>
    <property type="match status" value="1"/>
</dbReference>
<dbReference type="EMBL" id="JBHSOZ010000003">
    <property type="protein sequence ID" value="MFC5712199.1"/>
    <property type="molecule type" value="Genomic_DNA"/>
</dbReference>
<dbReference type="Pfam" id="PF22458">
    <property type="entry name" value="RsmF-B_ferredox"/>
    <property type="match status" value="1"/>
</dbReference>
<dbReference type="Gene3D" id="3.30.70.1170">
    <property type="entry name" value="Sun protein, domain 3"/>
    <property type="match status" value="1"/>
</dbReference>
<dbReference type="Proteomes" id="UP001596142">
    <property type="component" value="Unassembled WGS sequence"/>
</dbReference>
<sequence length="452" mass="50617">MTKADKNVREVALDLLMRIEKEGAYSNLALNQALKEKSVPGKDTALLTELVYGTLKRRATLDFYLSPFIKKGTNSLDPWVLSLLRLSLYQMVYLERIPERAIIHEAVNIAKKRGHRGIAGMVNGVLRSIQRKGLPDPSSIGNPRERISIETSHPEWLLSLWEKAYGREEAEAMARKNLEPAPVTVRVNVLKTNKMELMERLEEEGCQVQEGRLSEDAVEIISGKVMMTEAFQEGWCTIQDESSMLVARALAPEKGMKVLDACAAPGGKTTHAAERMGDSGSITALDLHEKKINLINQQVQRLGITSVQSEALDARKLTEKFPEDSFDRVLVDAPCSGLGVIRRKPELKWEKSPEDIQRLPEIQKAILQEAGKVLKPGGRLVYSTCTVEANENEQVIKEFLEANPAFKFDETLIERLPERMKNNTAATGGQITILPHHYETDGFYICSLTKKK</sequence>
<dbReference type="InterPro" id="IPR023267">
    <property type="entry name" value="RCMT"/>
</dbReference>
<dbReference type="GO" id="GO:0008168">
    <property type="term" value="F:methyltransferase activity"/>
    <property type="evidence" value="ECO:0007669"/>
    <property type="project" value="UniProtKB-KW"/>
</dbReference>
<feature type="binding site" evidence="14">
    <location>
        <position position="332"/>
    </location>
    <ligand>
        <name>S-adenosyl-L-methionine</name>
        <dbReference type="ChEBI" id="CHEBI:59789"/>
    </ligand>
</feature>
<evidence type="ECO:0000256" key="13">
    <source>
        <dbReference type="ARBA" id="ARBA00047283"/>
    </source>
</evidence>
<dbReference type="InterPro" id="IPR018314">
    <property type="entry name" value="RsmB/NOL1/NOP2-like_CS"/>
</dbReference>
<dbReference type="InterPro" id="IPR006027">
    <property type="entry name" value="NusB_RsmB_TIM44"/>
</dbReference>
<dbReference type="PANTHER" id="PTHR22807">
    <property type="entry name" value="NOP2 YEAST -RELATED NOL1/NOP2/FMU SUN DOMAIN-CONTAINING"/>
    <property type="match status" value="1"/>
</dbReference>
<dbReference type="InterPro" id="IPR035926">
    <property type="entry name" value="NusB-like_sf"/>
</dbReference>
<dbReference type="SUPFAM" id="SSF53335">
    <property type="entry name" value="S-adenosyl-L-methionine-dependent methyltransferases"/>
    <property type="match status" value="1"/>
</dbReference>
<dbReference type="InterPro" id="IPR048019">
    <property type="entry name" value="RsmB-like_N"/>
</dbReference>
<reference evidence="17" key="1">
    <citation type="journal article" date="2019" name="Int. J. Syst. Evol. Microbiol.">
        <title>The Global Catalogue of Microorganisms (GCM) 10K type strain sequencing project: providing services to taxonomists for standard genome sequencing and annotation.</title>
        <authorList>
            <consortium name="The Broad Institute Genomics Platform"/>
            <consortium name="The Broad Institute Genome Sequencing Center for Infectious Disease"/>
            <person name="Wu L."/>
            <person name="Ma J."/>
        </authorList>
    </citation>
    <scope>NUCLEOTIDE SEQUENCE [LARGE SCALE GENOMIC DNA]</scope>
    <source>
        <strain evidence="17">CECT 7184</strain>
    </source>
</reference>
<comment type="function">
    <text evidence="1">Specifically methylates the cytosine at position 967 (m5C967) of 16S rRNA.</text>
</comment>
<dbReference type="CDD" id="cd02440">
    <property type="entry name" value="AdoMet_MTases"/>
    <property type="match status" value="1"/>
</dbReference>
<dbReference type="InterPro" id="IPR029063">
    <property type="entry name" value="SAM-dependent_MTases_sf"/>
</dbReference>
<dbReference type="Pfam" id="PF01189">
    <property type="entry name" value="Methyltr_RsmB-F"/>
    <property type="match status" value="1"/>
</dbReference>
<comment type="similarity">
    <text evidence="3 14">Belongs to the class I-like SAM-binding methyltransferase superfamily. RsmB/NOP family.</text>
</comment>
<evidence type="ECO:0000256" key="6">
    <source>
        <dbReference type="ARBA" id="ARBA00022552"/>
    </source>
</evidence>
<keyword evidence="17" id="KW-1185">Reference proteome</keyword>
<protein>
    <recommendedName>
        <fullName evidence="4">16S rRNA (cytosine(967)-C(5))-methyltransferase</fullName>
        <ecNumber evidence="4">2.1.1.176</ecNumber>
    </recommendedName>
    <alternativeName>
        <fullName evidence="11">16S rRNA m5C967 methyltransferase</fullName>
    </alternativeName>
    <alternativeName>
        <fullName evidence="12">rRNA (cytosine-C(5)-)-methyltransferase RsmB</fullName>
    </alternativeName>
</protein>
<proteinExistence type="inferred from homology"/>
<accession>A0ABW0YPC9</accession>
<evidence type="ECO:0000256" key="4">
    <source>
        <dbReference type="ARBA" id="ARBA00012140"/>
    </source>
</evidence>
<keyword evidence="8 14" id="KW-0808">Transferase</keyword>
<evidence type="ECO:0000256" key="5">
    <source>
        <dbReference type="ARBA" id="ARBA00022490"/>
    </source>
</evidence>
<evidence type="ECO:0000256" key="1">
    <source>
        <dbReference type="ARBA" id="ARBA00002724"/>
    </source>
</evidence>
<feature type="domain" description="SAM-dependent MTase RsmB/NOP-type" evidence="15">
    <location>
        <begin position="173"/>
        <end position="451"/>
    </location>
</feature>
<dbReference type="Gene3D" id="3.40.50.150">
    <property type="entry name" value="Vaccinia Virus protein VP39"/>
    <property type="match status" value="1"/>
</dbReference>
<dbReference type="PROSITE" id="PS51686">
    <property type="entry name" value="SAM_MT_RSMB_NOP"/>
    <property type="match status" value="1"/>
</dbReference>
<keyword evidence="7 14" id="KW-0489">Methyltransferase</keyword>
<feature type="binding site" evidence="14">
    <location>
        <position position="286"/>
    </location>
    <ligand>
        <name>S-adenosyl-L-methionine</name>
        <dbReference type="ChEBI" id="CHEBI:59789"/>
    </ligand>
</feature>
<evidence type="ECO:0000256" key="2">
    <source>
        <dbReference type="ARBA" id="ARBA00004496"/>
    </source>
</evidence>
<evidence type="ECO:0000259" key="15">
    <source>
        <dbReference type="PROSITE" id="PS51686"/>
    </source>
</evidence>
<feature type="active site" description="Nucleophile" evidence="14">
    <location>
        <position position="385"/>
    </location>
</feature>
<evidence type="ECO:0000256" key="14">
    <source>
        <dbReference type="PROSITE-ProRule" id="PRU01023"/>
    </source>
</evidence>
<evidence type="ECO:0000256" key="3">
    <source>
        <dbReference type="ARBA" id="ARBA00007494"/>
    </source>
</evidence>
<keyword evidence="10 14" id="KW-0694">RNA-binding</keyword>
<keyword evidence="6" id="KW-0698">rRNA processing</keyword>
<dbReference type="Pfam" id="PF01029">
    <property type="entry name" value="NusB"/>
    <property type="match status" value="1"/>
</dbReference>
<feature type="binding site" evidence="14">
    <location>
        <begin position="262"/>
        <end position="268"/>
    </location>
    <ligand>
        <name>S-adenosyl-L-methionine</name>
        <dbReference type="ChEBI" id="CHEBI:59789"/>
    </ligand>
</feature>
<organism evidence="16 17">
    <name type="scientific">Thalassorhabdus alkalitolerans</name>
    <dbReference type="NCBI Taxonomy" id="2282697"/>
    <lineage>
        <taxon>Bacteria</taxon>
        <taxon>Bacillati</taxon>
        <taxon>Bacillota</taxon>
        <taxon>Bacilli</taxon>
        <taxon>Bacillales</taxon>
        <taxon>Bacillaceae</taxon>
        <taxon>Thalassorhabdus</taxon>
    </lineage>
</organism>
<evidence type="ECO:0000256" key="10">
    <source>
        <dbReference type="ARBA" id="ARBA00022884"/>
    </source>
</evidence>